<dbReference type="RefSeq" id="WP_138185278.1">
    <property type="nucleotide sequence ID" value="NZ_LS992241.1"/>
</dbReference>
<feature type="domain" description="DinB-like" evidence="1">
    <location>
        <begin position="10"/>
        <end position="160"/>
    </location>
</feature>
<reference evidence="3" key="1">
    <citation type="submission" date="2018-08" db="EMBL/GenBank/DDBJ databases">
        <authorList>
            <person name="Chevrot R."/>
        </authorList>
    </citation>
    <scope>NUCLEOTIDE SEQUENCE [LARGE SCALE GENOMIC DNA]</scope>
</reference>
<dbReference type="EMBL" id="LS992241">
    <property type="protein sequence ID" value="SYX83167.1"/>
    <property type="molecule type" value="Genomic_DNA"/>
</dbReference>
<gene>
    <name evidence="2" type="ORF">PBLR_11589</name>
</gene>
<dbReference type="InterPro" id="IPR034660">
    <property type="entry name" value="DinB/YfiT-like"/>
</dbReference>
<dbReference type="InterPro" id="IPR024775">
    <property type="entry name" value="DinB-like"/>
</dbReference>
<dbReference type="Gene3D" id="1.20.120.450">
    <property type="entry name" value="dinb family like domain"/>
    <property type="match status" value="1"/>
</dbReference>
<proteinExistence type="predicted"/>
<sequence>MELQEIKQNLKETRDKLLGILKGLSGDQLNERKDEDSWSIGQICQHLAKVEEIYVVAIKRGLQNTEESSVEHKSIDSLLDRKIKLAAPDIVKPTDEHYEYEDIIAKLNSSRQQFVEMLNALEDPSILSRRHFVHPAFKEMLLIDWVKSTYVHEERHIQQIQDIINGVR</sequence>
<dbReference type="AlphaFoldDB" id="A0A383R7P3"/>
<evidence type="ECO:0000313" key="2">
    <source>
        <dbReference type="EMBL" id="SYX83167.1"/>
    </source>
</evidence>
<dbReference type="Pfam" id="PF12867">
    <property type="entry name" value="DinB_2"/>
    <property type="match status" value="1"/>
</dbReference>
<dbReference type="Proteomes" id="UP000304148">
    <property type="component" value="Chromosome"/>
</dbReference>
<organism evidence="2 3">
    <name type="scientific">Paenibacillus alvei</name>
    <name type="common">Bacillus alvei</name>
    <dbReference type="NCBI Taxonomy" id="44250"/>
    <lineage>
        <taxon>Bacteria</taxon>
        <taxon>Bacillati</taxon>
        <taxon>Bacillota</taxon>
        <taxon>Bacilli</taxon>
        <taxon>Bacillales</taxon>
        <taxon>Paenibacillaceae</taxon>
        <taxon>Paenibacillus</taxon>
    </lineage>
</organism>
<protein>
    <recommendedName>
        <fullName evidence="1">DinB-like domain-containing protein</fullName>
    </recommendedName>
</protein>
<dbReference type="SUPFAM" id="SSF109854">
    <property type="entry name" value="DinB/YfiT-like putative metalloenzymes"/>
    <property type="match status" value="1"/>
</dbReference>
<evidence type="ECO:0000259" key="1">
    <source>
        <dbReference type="Pfam" id="PF12867"/>
    </source>
</evidence>
<name>A0A383R7P3_PAEAL</name>
<evidence type="ECO:0000313" key="3">
    <source>
        <dbReference type="Proteomes" id="UP000304148"/>
    </source>
</evidence>
<accession>A0A383R7P3</accession>